<organism evidence="2 3">
    <name type="scientific">Upupa epops</name>
    <name type="common">Eurasian hoopoe</name>
    <dbReference type="NCBI Taxonomy" id="57439"/>
    <lineage>
        <taxon>Eukaryota</taxon>
        <taxon>Metazoa</taxon>
        <taxon>Chordata</taxon>
        <taxon>Craniata</taxon>
        <taxon>Vertebrata</taxon>
        <taxon>Euteleostomi</taxon>
        <taxon>Archelosauria</taxon>
        <taxon>Archosauria</taxon>
        <taxon>Dinosauria</taxon>
        <taxon>Saurischia</taxon>
        <taxon>Theropoda</taxon>
        <taxon>Coelurosauria</taxon>
        <taxon>Aves</taxon>
        <taxon>Neognathae</taxon>
        <taxon>Neoaves</taxon>
        <taxon>Telluraves</taxon>
        <taxon>Coraciimorphae</taxon>
        <taxon>Bucerotiformes</taxon>
        <taxon>Upupidae</taxon>
        <taxon>Upupa</taxon>
    </lineage>
</organism>
<dbReference type="AlphaFoldDB" id="A0A7K6BK33"/>
<reference evidence="2 3" key="1">
    <citation type="submission" date="2019-09" db="EMBL/GenBank/DDBJ databases">
        <title>Bird 10,000 Genomes (B10K) Project - Family phase.</title>
        <authorList>
            <person name="Zhang G."/>
        </authorList>
    </citation>
    <scope>NUCLEOTIDE SEQUENCE [LARGE SCALE GENOMIC DNA]</scope>
    <source>
        <strain evidence="2">B10K-DU-012-37</strain>
    </source>
</reference>
<protein>
    <submittedName>
        <fullName evidence="2">FHAD1 protein</fullName>
    </submittedName>
</protein>
<dbReference type="EMBL" id="VZRI01014051">
    <property type="protein sequence ID" value="NWV01720.1"/>
    <property type="molecule type" value="Genomic_DNA"/>
</dbReference>
<comment type="caution">
    <text evidence="2">The sequence shown here is derived from an EMBL/GenBank/DDBJ whole genome shotgun (WGS) entry which is preliminary data.</text>
</comment>
<sequence>QAEEELRAGCARHILQLQEMGRRERLLRADLGLAHQQLESLKSQVMWTCSPAGAAEKAVTEQQMMERVRQISEENQQSHEREKHLQKELSSRLTKEKEVSASVEVFKKSLQELQ</sequence>
<name>A0A7K6BK33_UPUEP</name>
<dbReference type="Proteomes" id="UP000544127">
    <property type="component" value="Unassembled WGS sequence"/>
</dbReference>
<feature type="non-terminal residue" evidence="2">
    <location>
        <position position="114"/>
    </location>
</feature>
<keyword evidence="3" id="KW-1185">Reference proteome</keyword>
<evidence type="ECO:0000256" key="1">
    <source>
        <dbReference type="SAM" id="MobiDB-lite"/>
    </source>
</evidence>
<feature type="region of interest" description="Disordered" evidence="1">
    <location>
        <begin position="69"/>
        <end position="98"/>
    </location>
</feature>
<evidence type="ECO:0000313" key="3">
    <source>
        <dbReference type="Proteomes" id="UP000544127"/>
    </source>
</evidence>
<proteinExistence type="predicted"/>
<gene>
    <name evidence="2" type="primary">Fhad1_0</name>
    <name evidence="2" type="ORF">UPUEPO_R00379</name>
</gene>
<accession>A0A7K6BK33</accession>
<evidence type="ECO:0000313" key="2">
    <source>
        <dbReference type="EMBL" id="NWV01720.1"/>
    </source>
</evidence>
<dbReference type="OrthoDB" id="687730at2759"/>
<feature type="non-terminal residue" evidence="2">
    <location>
        <position position="1"/>
    </location>
</feature>